<organism evidence="2 3">
    <name type="scientific">Peribacillus simplex</name>
    <dbReference type="NCBI Taxonomy" id="1478"/>
    <lineage>
        <taxon>Bacteria</taxon>
        <taxon>Bacillati</taxon>
        <taxon>Bacillota</taxon>
        <taxon>Bacilli</taxon>
        <taxon>Bacillales</taxon>
        <taxon>Bacillaceae</taxon>
        <taxon>Peribacillus</taxon>
    </lineage>
</organism>
<gene>
    <name evidence="2" type="ORF">SRABI133_01161</name>
</gene>
<feature type="domain" description="YokE-like PH" evidence="1">
    <location>
        <begin position="113"/>
        <end position="204"/>
    </location>
</feature>
<accession>A0A9W4KVQ9</accession>
<evidence type="ECO:0000313" key="3">
    <source>
        <dbReference type="Proteomes" id="UP000789326"/>
    </source>
</evidence>
<sequence length="212" mass="25264">MGIYQKICYAVEDIFVKFLSRNQNAVEVKQKVVMYRSSKEESMLQKKQEQQGRNKENQRIAAEKLEKDKQEVLAILSVVVDVDNLDYTKYEFKEVKRNKQYFKSLIETVFEPGEKGLTFIQCEFDKSKKQEIKGYLIATSKRVLFLDLELRNLQKFRYQTIRDINWFKDGTFEKGLYIQYGVKRLEFDEIFDTEQIKRVGNVIKQLAYERSA</sequence>
<dbReference type="AlphaFoldDB" id="A0A9W4KVQ9"/>
<dbReference type="InterPro" id="IPR039519">
    <property type="entry name" value="YokE-like_PH"/>
</dbReference>
<dbReference type="Proteomes" id="UP000789326">
    <property type="component" value="Unassembled WGS sequence"/>
</dbReference>
<dbReference type="Pfam" id="PF14470">
    <property type="entry name" value="bPH_3"/>
    <property type="match status" value="1"/>
</dbReference>
<protein>
    <recommendedName>
        <fullName evidence="1">YokE-like PH domain-containing protein</fullName>
    </recommendedName>
</protein>
<reference evidence="2" key="1">
    <citation type="submission" date="2021-11" db="EMBL/GenBank/DDBJ databases">
        <authorList>
            <person name="Bulgarelli D."/>
        </authorList>
    </citation>
    <scope>NUCLEOTIDE SEQUENCE</scope>
    <source>
        <strain evidence="2">Bi133</strain>
    </source>
</reference>
<dbReference type="RefSeq" id="WP_230301137.1">
    <property type="nucleotide sequence ID" value="NZ_CAKKMG010000009.1"/>
</dbReference>
<proteinExistence type="predicted"/>
<evidence type="ECO:0000259" key="1">
    <source>
        <dbReference type="Pfam" id="PF14470"/>
    </source>
</evidence>
<comment type="caution">
    <text evidence="2">The sequence shown here is derived from an EMBL/GenBank/DDBJ whole genome shotgun (WGS) entry which is preliminary data.</text>
</comment>
<name>A0A9W4KVQ9_9BACI</name>
<evidence type="ECO:0000313" key="2">
    <source>
        <dbReference type="EMBL" id="CAH0170034.1"/>
    </source>
</evidence>
<dbReference type="EMBL" id="CAKKMG010000009">
    <property type="protein sequence ID" value="CAH0170034.1"/>
    <property type="molecule type" value="Genomic_DNA"/>
</dbReference>